<evidence type="ECO:0000313" key="2">
    <source>
        <dbReference type="EMBL" id="GAX75251.1"/>
    </source>
</evidence>
<feature type="region of interest" description="Disordered" evidence="1">
    <location>
        <begin position="116"/>
        <end position="193"/>
    </location>
</feature>
<dbReference type="OrthoDB" id="553044at2759"/>
<feature type="compositionally biased region" description="Low complexity" evidence="1">
    <location>
        <begin position="340"/>
        <end position="349"/>
    </location>
</feature>
<feature type="compositionally biased region" description="Pro residues" evidence="1">
    <location>
        <begin position="554"/>
        <end position="568"/>
    </location>
</feature>
<name>A0A250WWQ7_9CHLO</name>
<feature type="compositionally biased region" description="Polar residues" evidence="1">
    <location>
        <begin position="742"/>
        <end position="754"/>
    </location>
</feature>
<proteinExistence type="predicted"/>
<feature type="region of interest" description="Disordered" evidence="1">
    <location>
        <begin position="862"/>
        <end position="893"/>
    </location>
</feature>
<gene>
    <name evidence="2" type="ORF">CEUSTIGMA_g2696.t1</name>
</gene>
<feature type="compositionally biased region" description="Acidic residues" evidence="1">
    <location>
        <begin position="268"/>
        <end position="277"/>
    </location>
</feature>
<feature type="compositionally biased region" description="Polar residues" evidence="1">
    <location>
        <begin position="839"/>
        <end position="848"/>
    </location>
</feature>
<feature type="region of interest" description="Disordered" evidence="1">
    <location>
        <begin position="1019"/>
        <end position="1040"/>
    </location>
</feature>
<feature type="compositionally biased region" description="Polar residues" evidence="1">
    <location>
        <begin position="148"/>
        <end position="174"/>
    </location>
</feature>
<feature type="region of interest" description="Disordered" evidence="1">
    <location>
        <begin position="815"/>
        <end position="848"/>
    </location>
</feature>
<dbReference type="EMBL" id="BEGY01000011">
    <property type="protein sequence ID" value="GAX75251.1"/>
    <property type="molecule type" value="Genomic_DNA"/>
</dbReference>
<feature type="compositionally biased region" description="Low complexity" evidence="1">
    <location>
        <begin position="466"/>
        <end position="478"/>
    </location>
</feature>
<feature type="region of interest" description="Disordered" evidence="1">
    <location>
        <begin position="726"/>
        <end position="764"/>
    </location>
</feature>
<organism evidence="2 3">
    <name type="scientific">Chlamydomonas eustigma</name>
    <dbReference type="NCBI Taxonomy" id="1157962"/>
    <lineage>
        <taxon>Eukaryota</taxon>
        <taxon>Viridiplantae</taxon>
        <taxon>Chlorophyta</taxon>
        <taxon>core chlorophytes</taxon>
        <taxon>Chlorophyceae</taxon>
        <taxon>CS clade</taxon>
        <taxon>Chlamydomonadales</taxon>
        <taxon>Chlamydomonadaceae</taxon>
        <taxon>Chlamydomonas</taxon>
    </lineage>
</organism>
<sequence>MHARQTLRPKQSDCTHLRPHAELRRSISGPSSSQTSASLFVIAPASFLIISSPVSAQENAPPSYVFLERQQIERVIISDFTSKVRNLPNDELGHMLENLLLSRTASAPELLDQVTSVPADSASKSASAKRPALPRDPVSESLAEATFPWSTPKSSVQISKGDSLSQKTSKSIASTRLDIDSAAPTEGDEEDNDTVLATKLSTATRIKPDAQVVTPPISQLRYPNPGGPSAVTQPGTPQPPTQLSGPSLALPLPTEADEEEVSISSGGAEDDVGDEEAVSGGAEADATRSLMQRLFPSGSFLPPGITEDASTSDDGRGFEQAALNSAPSEATIIQPENMDDSSTSSSMVGGMVGPLNLDKMKQGLQLPELSLPELSPPQLPSLPPFPSLSVPKLPDIGSSLQSITISTAILVSSLASTFEDLLQSFYLDDRVSIAVGFLAVGTIAAAALAATGSSEDEQVEEKMAPEGEAATAAAAAGDANDKKVQQSLTQLDQSLPSTATTKASSSGEQAPVLLAAAAAAAAALSGVDNDVSAEESSSSKIALKSRKPLLLDNGPPPLVTQSNGPPPLVTQSNQSPLFPGGNPTEVMPEEMDLASSSTQEMAGSAALGGSILWQRQPLSSSSSSSIKSVPSEPAEDSYTTQVPAALAPPYQGGAVLWQRQAATQPPPPLPLPPQASSPPPLPPTPPRVPPSPTQPIPPNPISSSLQETPLESFPNIIKQRWNSWLPTWAAPSPPTPPESRQRPSATTSTKNTTGIPIVDMPVGGNYTSSSPPQTFINYTSQTYRNSVDVWSRDNSSADVRSRDISSADVRSRDISSVGGALSWARSNASAESREDISPEMSTYRTSQQQEAALRWSVGGNLESASESGFSGRGRGVERVAHGSMPSDTSSAAAPMPFEQGLTASASPRVMRPGVQERTFSGPNGVPDPWISPVGWSTSLPSANSGRQQQAARVGVYDMSVVDSRSALSDEVSRNSMMGGETVEGSPFSLMNKEMRPTALAQPGDGGFVLREHGNKSYSANLVPSPWDEQPAGIGFGNSNQ</sequence>
<evidence type="ECO:0000256" key="1">
    <source>
        <dbReference type="SAM" id="MobiDB-lite"/>
    </source>
</evidence>
<dbReference type="Proteomes" id="UP000232323">
    <property type="component" value="Unassembled WGS sequence"/>
</dbReference>
<feature type="region of interest" description="Disordered" evidence="1">
    <location>
        <begin position="451"/>
        <end position="486"/>
    </location>
</feature>
<feature type="compositionally biased region" description="Pro residues" evidence="1">
    <location>
        <begin position="664"/>
        <end position="700"/>
    </location>
</feature>
<keyword evidence="3" id="KW-1185">Reference proteome</keyword>
<feature type="region of interest" description="Disordered" evidence="1">
    <location>
        <begin position="207"/>
        <end position="352"/>
    </location>
</feature>
<reference evidence="2 3" key="1">
    <citation type="submission" date="2017-08" db="EMBL/GenBank/DDBJ databases">
        <title>Acidophilic green algal genome provides insights into adaptation to an acidic environment.</title>
        <authorList>
            <person name="Hirooka S."/>
            <person name="Hirose Y."/>
            <person name="Kanesaki Y."/>
            <person name="Higuchi S."/>
            <person name="Fujiwara T."/>
            <person name="Onuma R."/>
            <person name="Era A."/>
            <person name="Ohbayashi R."/>
            <person name="Uzuka A."/>
            <person name="Nozaki H."/>
            <person name="Yoshikawa H."/>
            <person name="Miyagishima S.Y."/>
        </authorList>
    </citation>
    <scope>NUCLEOTIDE SEQUENCE [LARGE SCALE GENOMIC DNA]</scope>
    <source>
        <strain evidence="2 3">NIES-2499</strain>
    </source>
</reference>
<accession>A0A250WWQ7</accession>
<feature type="region of interest" description="Disordered" evidence="1">
    <location>
        <begin position="530"/>
        <end position="713"/>
    </location>
</feature>
<dbReference type="AlphaFoldDB" id="A0A250WWQ7"/>
<comment type="caution">
    <text evidence="2">The sequence shown here is derived from an EMBL/GenBank/DDBJ whole genome shotgun (WGS) entry which is preliminary data.</text>
</comment>
<protein>
    <submittedName>
        <fullName evidence="2">Uncharacterized protein</fullName>
    </submittedName>
</protein>
<evidence type="ECO:0000313" key="3">
    <source>
        <dbReference type="Proteomes" id="UP000232323"/>
    </source>
</evidence>
<feature type="compositionally biased region" description="Low complexity" evidence="1">
    <location>
        <begin position="116"/>
        <end position="131"/>
    </location>
</feature>